<proteinExistence type="predicted"/>
<evidence type="ECO:0000256" key="4">
    <source>
        <dbReference type="ARBA" id="ARBA00023069"/>
    </source>
</evidence>
<keyword evidence="3" id="KW-0677">Repeat</keyword>
<dbReference type="InterPro" id="IPR001611">
    <property type="entry name" value="Leu-rich_rpt"/>
</dbReference>
<dbReference type="PANTHER" id="PTHR45973:SF9">
    <property type="entry name" value="LEUCINE-RICH REPEAT-CONTAINING PROTEIN 46"/>
    <property type="match status" value="1"/>
</dbReference>
<dbReference type="InterPro" id="IPR050576">
    <property type="entry name" value="Cilia_flagella_integrity"/>
</dbReference>
<evidence type="ECO:0000256" key="2">
    <source>
        <dbReference type="ARBA" id="ARBA00022614"/>
    </source>
</evidence>
<feature type="region of interest" description="Disordered" evidence="6">
    <location>
        <begin position="1"/>
        <end position="49"/>
    </location>
</feature>
<dbReference type="PANTHER" id="PTHR45973">
    <property type="entry name" value="PROTEIN PHOSPHATASE 1 REGULATORY SUBUNIT SDS22-RELATED"/>
    <property type="match status" value="1"/>
</dbReference>
<feature type="compositionally biased region" description="Polar residues" evidence="6">
    <location>
        <begin position="38"/>
        <end position="48"/>
    </location>
</feature>
<feature type="compositionally biased region" description="Basic and acidic residues" evidence="6">
    <location>
        <begin position="365"/>
        <end position="378"/>
    </location>
</feature>
<dbReference type="InterPro" id="IPR032675">
    <property type="entry name" value="LRR_dom_sf"/>
</dbReference>
<keyword evidence="5" id="KW-0966">Cell projection</keyword>
<reference evidence="7 8" key="1">
    <citation type="submission" date="2020-04" db="EMBL/GenBank/DDBJ databases">
        <title>Perkinsus chesapeaki whole genome sequence.</title>
        <authorList>
            <person name="Bogema D.R."/>
        </authorList>
    </citation>
    <scope>NUCLEOTIDE SEQUENCE [LARGE SCALE GENOMIC DNA]</scope>
    <source>
        <strain evidence="7">ATCC PRA-425</strain>
    </source>
</reference>
<feature type="compositionally biased region" description="Polar residues" evidence="6">
    <location>
        <begin position="10"/>
        <end position="23"/>
    </location>
</feature>
<evidence type="ECO:0000313" key="8">
    <source>
        <dbReference type="Proteomes" id="UP000591131"/>
    </source>
</evidence>
<evidence type="ECO:0000256" key="6">
    <source>
        <dbReference type="SAM" id="MobiDB-lite"/>
    </source>
</evidence>
<protein>
    <submittedName>
        <fullName evidence="7">Uncharacterized protein</fullName>
    </submittedName>
</protein>
<dbReference type="OrthoDB" id="1904536at2759"/>
<keyword evidence="4" id="KW-0969">Cilium</keyword>
<dbReference type="AlphaFoldDB" id="A0A7J6M834"/>
<dbReference type="SUPFAM" id="SSF52058">
    <property type="entry name" value="L domain-like"/>
    <property type="match status" value="1"/>
</dbReference>
<evidence type="ECO:0000256" key="1">
    <source>
        <dbReference type="ARBA" id="ARBA00004138"/>
    </source>
</evidence>
<comment type="subcellular location">
    <subcellularLocation>
        <location evidence="1">Cell projection</location>
        <location evidence="1">Cilium</location>
    </subcellularLocation>
</comment>
<evidence type="ECO:0000256" key="3">
    <source>
        <dbReference type="ARBA" id="ARBA00022737"/>
    </source>
</evidence>
<sequence length="395" mass="44217">MSQREPDATWDQNSETSNTSSLPSAPAHRSLAGDLSTKAESASIVSEQDATEEVDRRIADLDNCRGWRIGDPRPMCEAAIRKVCNVRGQYDTPHLNDCLYLQMCGFTAIGGLEAVVRNLEELTNLRTLILANNHISDFTSGLAEGLSKAPWLLSLDISYNLLEVSTGASENGCELITFLQRCCPKLNDFYAYGNSYVRQMRHYRRRVIAALPTLTYVDKSRVTKEERAGAEAYVRAGTDAENDARRAYLEAKQRAMTQLVTGLREVQRKRREELNLPEPAPCSTFDTEDNIEDCTDSCGWLGTEGDSIFQRCTNELHFDPPSRVDSQMTDGITLDKDRASHEMVTDDVAGSNETTSYDEAEPENETSRKHIEMTGSLKEEMREFLRNLQGKSNTA</sequence>
<dbReference type="PROSITE" id="PS51450">
    <property type="entry name" value="LRR"/>
    <property type="match status" value="1"/>
</dbReference>
<dbReference type="EMBL" id="JAAPAO010000208">
    <property type="protein sequence ID" value="KAF4667586.1"/>
    <property type="molecule type" value="Genomic_DNA"/>
</dbReference>
<organism evidence="7 8">
    <name type="scientific">Perkinsus chesapeaki</name>
    <name type="common">Clam parasite</name>
    <name type="synonym">Perkinsus andrewsi</name>
    <dbReference type="NCBI Taxonomy" id="330153"/>
    <lineage>
        <taxon>Eukaryota</taxon>
        <taxon>Sar</taxon>
        <taxon>Alveolata</taxon>
        <taxon>Perkinsozoa</taxon>
        <taxon>Perkinsea</taxon>
        <taxon>Perkinsida</taxon>
        <taxon>Perkinsidae</taxon>
        <taxon>Perkinsus</taxon>
    </lineage>
</organism>
<accession>A0A7J6M834</accession>
<gene>
    <name evidence="7" type="ORF">FOL47_003470</name>
</gene>
<keyword evidence="2" id="KW-0433">Leucine-rich repeat</keyword>
<evidence type="ECO:0000313" key="7">
    <source>
        <dbReference type="EMBL" id="KAF4667586.1"/>
    </source>
</evidence>
<keyword evidence="8" id="KW-1185">Reference proteome</keyword>
<comment type="caution">
    <text evidence="7">The sequence shown here is derived from an EMBL/GenBank/DDBJ whole genome shotgun (WGS) entry which is preliminary data.</text>
</comment>
<dbReference type="Gene3D" id="3.80.10.10">
    <property type="entry name" value="Ribonuclease Inhibitor"/>
    <property type="match status" value="1"/>
</dbReference>
<evidence type="ECO:0000256" key="5">
    <source>
        <dbReference type="ARBA" id="ARBA00023273"/>
    </source>
</evidence>
<name>A0A7J6M834_PERCH</name>
<dbReference type="Proteomes" id="UP000591131">
    <property type="component" value="Unassembled WGS sequence"/>
</dbReference>
<feature type="region of interest" description="Disordered" evidence="6">
    <location>
        <begin position="343"/>
        <end position="378"/>
    </location>
</feature>